<dbReference type="OrthoDB" id="2149727at2"/>
<dbReference type="AlphaFoldDB" id="A0A1L6R9C3"/>
<evidence type="ECO:0000313" key="2">
    <source>
        <dbReference type="EMBL" id="APS41141.1"/>
    </source>
</evidence>
<dbReference type="Proteomes" id="UP000185473">
    <property type="component" value="Chromosome"/>
</dbReference>
<sequence>MKKTLMYILVFVLGIVLGGVGVHYASDYQNDRAEDQYESSYSESRASSLKQNSSSSVSSQSNDTQNSSSVALPSQEEANKRVSDDLDKFIKEQKNDLIKTASVEDAVDAFEDSYVDTYEEELQAKYPGDANEDNIERLIDTAEATVNVQQKISDNK</sequence>
<feature type="region of interest" description="Disordered" evidence="1">
    <location>
        <begin position="35"/>
        <end position="84"/>
    </location>
</feature>
<reference evidence="2 3" key="1">
    <citation type="submission" date="2016-02" db="EMBL/GenBank/DDBJ databases">
        <title>Complete Genome Sequence of Weissella jogaejeotgali FOL01.</title>
        <authorList>
            <person name="Lee J.-H."/>
            <person name="Ku H.-J."/>
        </authorList>
    </citation>
    <scope>NUCLEOTIDE SEQUENCE [LARGE SCALE GENOMIC DNA]</scope>
    <source>
        <strain evidence="2 3">FOL01</strain>
    </source>
</reference>
<protein>
    <submittedName>
        <fullName evidence="2">Uncharacterized protein</fullName>
    </submittedName>
</protein>
<organism evidence="2 3">
    <name type="scientific">Weissella jogaejeotgali</name>
    <dbReference type="NCBI Taxonomy" id="1631871"/>
    <lineage>
        <taxon>Bacteria</taxon>
        <taxon>Bacillati</taxon>
        <taxon>Bacillota</taxon>
        <taxon>Bacilli</taxon>
        <taxon>Lactobacillales</taxon>
        <taxon>Lactobacillaceae</taxon>
        <taxon>Weissella</taxon>
    </lineage>
</organism>
<dbReference type="STRING" id="1631871.FOL01_0282"/>
<accession>A0A1L6R9C3</accession>
<proteinExistence type="predicted"/>
<keyword evidence="3" id="KW-1185">Reference proteome</keyword>
<dbReference type="RefSeq" id="WP_075268983.1">
    <property type="nucleotide sequence ID" value="NZ_CP014332.1"/>
</dbReference>
<feature type="compositionally biased region" description="Low complexity" evidence="1">
    <location>
        <begin position="38"/>
        <end position="69"/>
    </location>
</feature>
<evidence type="ECO:0000313" key="3">
    <source>
        <dbReference type="Proteomes" id="UP000185473"/>
    </source>
</evidence>
<dbReference type="KEGG" id="wjo:FOL01_0282"/>
<evidence type="ECO:0000256" key="1">
    <source>
        <dbReference type="SAM" id="MobiDB-lite"/>
    </source>
</evidence>
<dbReference type="EMBL" id="CP014332">
    <property type="protein sequence ID" value="APS41141.1"/>
    <property type="molecule type" value="Genomic_DNA"/>
</dbReference>
<name>A0A1L6R9C3_9LACO</name>
<gene>
    <name evidence="2" type="ORF">FOL01_0282</name>
</gene>